<name>X1AG07_9ZZZZ</name>
<evidence type="ECO:0000313" key="2">
    <source>
        <dbReference type="EMBL" id="GAG58981.1"/>
    </source>
</evidence>
<dbReference type="Pfam" id="PF08308">
    <property type="entry name" value="PEGA"/>
    <property type="match status" value="1"/>
</dbReference>
<protein>
    <recommendedName>
        <fullName evidence="1">PEGA domain-containing protein</fullName>
    </recommendedName>
</protein>
<feature type="non-terminal residue" evidence="2">
    <location>
        <position position="1"/>
    </location>
</feature>
<accession>X1AG07</accession>
<dbReference type="EMBL" id="BART01002266">
    <property type="protein sequence ID" value="GAG58981.1"/>
    <property type="molecule type" value="Genomic_DNA"/>
</dbReference>
<proteinExistence type="predicted"/>
<feature type="domain" description="PEGA" evidence="1">
    <location>
        <begin position="55"/>
        <end position="104"/>
    </location>
</feature>
<dbReference type="PANTHER" id="PTHR36194">
    <property type="entry name" value="S-LAYER-LIKE PROTEIN"/>
    <property type="match status" value="1"/>
</dbReference>
<dbReference type="AlphaFoldDB" id="X1AG07"/>
<evidence type="ECO:0000259" key="1">
    <source>
        <dbReference type="Pfam" id="PF08308"/>
    </source>
</evidence>
<dbReference type="InterPro" id="IPR013229">
    <property type="entry name" value="PEGA"/>
</dbReference>
<reference evidence="2" key="1">
    <citation type="journal article" date="2014" name="Front. Microbiol.">
        <title>High frequency of phylogenetically diverse reductive dehalogenase-homologous genes in deep subseafloor sedimentary metagenomes.</title>
        <authorList>
            <person name="Kawai M."/>
            <person name="Futagami T."/>
            <person name="Toyoda A."/>
            <person name="Takaki Y."/>
            <person name="Nishi S."/>
            <person name="Hori S."/>
            <person name="Arai W."/>
            <person name="Tsubouchi T."/>
            <person name="Morono Y."/>
            <person name="Uchiyama I."/>
            <person name="Ito T."/>
            <person name="Fujiyama A."/>
            <person name="Inagaki F."/>
            <person name="Takami H."/>
        </authorList>
    </citation>
    <scope>NUCLEOTIDE SEQUENCE</scope>
    <source>
        <strain evidence="2">Expedition CK06-06</strain>
    </source>
</reference>
<organism evidence="2">
    <name type="scientific">marine sediment metagenome</name>
    <dbReference type="NCBI Taxonomy" id="412755"/>
    <lineage>
        <taxon>unclassified sequences</taxon>
        <taxon>metagenomes</taxon>
        <taxon>ecological metagenomes</taxon>
    </lineage>
</organism>
<comment type="caution">
    <text evidence="2">The sequence shown here is derived from an EMBL/GenBank/DDBJ whole genome shotgun (WGS) entry which is preliminary data.</text>
</comment>
<gene>
    <name evidence="2" type="ORF">S01H4_07071</name>
</gene>
<sequence>EYTFNETNTLVLVDPGGRKLTLKISGFSDYIEMFTIGEGEEKTISHTFVIQPTTVSISITSSPSGAQILVDDVSQGVTTPSTISAPSGAHTVKLTLSGYNDWQQSYNEIGGASISMNATFVSGAGTGRLILSLIPADISIAVPGRSEITSAGTFDLPVGNYSIIGSKSGYTDKTLSFNILAGNDTQVLIALEGHVADQPTDQIVMTLEPTEPDVSNAWAVTIIAKDARTDADIAAWILVDDVFIGPTTPAVIYLAQLSTFNIKLRAKGYRQAEQTYTTPALP</sequence>
<dbReference type="PANTHER" id="PTHR36194:SF1">
    <property type="entry name" value="S-LAYER-LIKE PROTEIN"/>
    <property type="match status" value="1"/>
</dbReference>